<dbReference type="Proteomes" id="UP000790377">
    <property type="component" value="Unassembled WGS sequence"/>
</dbReference>
<gene>
    <name evidence="1" type="ORF">BJ138DRAFT_1014033</name>
</gene>
<sequence>MSASEGEEQGEIPSEAETEVVDSPPPSPAPQRRTPPQSQSPLSAFSDHDEAVDPSQIFPPLRAKTPPPPLQPFSLPPASVDEPSSSTPPGTPPKKDADAGAGFTPGTPTTPPRQRSFSASILEFRTPSPPHELPGPPSSSDDEDETDEAHELGEERTPIRQNGGNVIVDPGYTAMKTPKPPGAWAATPVALPRAPSSPSETLAPASTPLPRSQSYPEAHSGETVPDTGLLTPIPSLSRANSLPAQTPALPGAWMATPHQSTQVQGRRRSILKVRFDVTESEASGMEGPGSGPGPSEESVLGRDEGGRMQLDSGRQTNGSANGNGILGMKRPTTPERDRPTTPPSAANAPSPRSLRRSPSVRVVDEFGRERVDDHPIPAPANEERHDGREGDEDEWSQQPPSAGKPAPNPDERIPQSTSTPRAANRSSLRIVDAMGREIDDQVEIQRQPQYRHDSNVNIGHNEALVLMREKLRELAAEISDADKFVLHAPYLDEISNNARFTRGMLEKKLRVQQDKEQSLPLAGRIGSNKHKLLPSIVGGSRSWSRGWILCGIFAQLIIFLAMRRYAQVHARRLFHTTYYDPLYPDLYALSGSPSEYSHTHSWSTVNVVEAWKQDGWAALRQELKRTLTRIGDDAWQRWGEPQYAGQWPPT</sequence>
<keyword evidence="2" id="KW-1185">Reference proteome</keyword>
<evidence type="ECO:0000313" key="1">
    <source>
        <dbReference type="EMBL" id="KAH7907745.1"/>
    </source>
</evidence>
<proteinExistence type="predicted"/>
<reference evidence="1" key="1">
    <citation type="journal article" date="2021" name="New Phytol.">
        <title>Evolutionary innovations through gain and loss of genes in the ectomycorrhizal Boletales.</title>
        <authorList>
            <person name="Wu G."/>
            <person name="Miyauchi S."/>
            <person name="Morin E."/>
            <person name="Kuo A."/>
            <person name="Drula E."/>
            <person name="Varga T."/>
            <person name="Kohler A."/>
            <person name="Feng B."/>
            <person name="Cao Y."/>
            <person name="Lipzen A."/>
            <person name="Daum C."/>
            <person name="Hundley H."/>
            <person name="Pangilinan J."/>
            <person name="Johnson J."/>
            <person name="Barry K."/>
            <person name="LaButti K."/>
            <person name="Ng V."/>
            <person name="Ahrendt S."/>
            <person name="Min B."/>
            <person name="Choi I.G."/>
            <person name="Park H."/>
            <person name="Plett J.M."/>
            <person name="Magnuson J."/>
            <person name="Spatafora J.W."/>
            <person name="Nagy L.G."/>
            <person name="Henrissat B."/>
            <person name="Grigoriev I.V."/>
            <person name="Yang Z.L."/>
            <person name="Xu J."/>
            <person name="Martin F.M."/>
        </authorList>
    </citation>
    <scope>NUCLEOTIDE SEQUENCE</scope>
    <source>
        <strain evidence="1">ATCC 28755</strain>
    </source>
</reference>
<comment type="caution">
    <text evidence="1">The sequence shown here is derived from an EMBL/GenBank/DDBJ whole genome shotgun (WGS) entry which is preliminary data.</text>
</comment>
<accession>A0ACB8A359</accession>
<dbReference type="EMBL" id="MU267875">
    <property type="protein sequence ID" value="KAH7907745.1"/>
    <property type="molecule type" value="Genomic_DNA"/>
</dbReference>
<protein>
    <submittedName>
        <fullName evidence="1">Uncharacterized protein</fullName>
    </submittedName>
</protein>
<evidence type="ECO:0000313" key="2">
    <source>
        <dbReference type="Proteomes" id="UP000790377"/>
    </source>
</evidence>
<organism evidence="1 2">
    <name type="scientific">Hygrophoropsis aurantiaca</name>
    <dbReference type="NCBI Taxonomy" id="72124"/>
    <lineage>
        <taxon>Eukaryota</taxon>
        <taxon>Fungi</taxon>
        <taxon>Dikarya</taxon>
        <taxon>Basidiomycota</taxon>
        <taxon>Agaricomycotina</taxon>
        <taxon>Agaricomycetes</taxon>
        <taxon>Agaricomycetidae</taxon>
        <taxon>Boletales</taxon>
        <taxon>Coniophorineae</taxon>
        <taxon>Hygrophoropsidaceae</taxon>
        <taxon>Hygrophoropsis</taxon>
    </lineage>
</organism>
<name>A0ACB8A359_9AGAM</name>